<dbReference type="SUPFAM" id="SSF51445">
    <property type="entry name" value="(Trans)glycosidases"/>
    <property type="match status" value="1"/>
</dbReference>
<name>A0A942UQ84_9BACI</name>
<reference evidence="2 3" key="1">
    <citation type="submission" date="2021-05" db="EMBL/GenBank/DDBJ databases">
        <title>Novel Bacillus species.</title>
        <authorList>
            <person name="Liu G."/>
        </authorList>
    </citation>
    <scope>NUCLEOTIDE SEQUENCE [LARGE SCALE GENOMIC DNA]</scope>
    <source>
        <strain evidence="2 3">FJAT-49682</strain>
    </source>
</reference>
<dbReference type="InterPro" id="IPR017853">
    <property type="entry name" value="GH"/>
</dbReference>
<dbReference type="PANTHER" id="PTHR31268:SF32">
    <property type="entry name" value="GALACTINOL--SUCROSE GALACTOSYLTRANSFERASE 2-RELATED"/>
    <property type="match status" value="1"/>
</dbReference>
<proteinExistence type="predicted"/>
<dbReference type="Gene3D" id="3.20.20.70">
    <property type="entry name" value="Aldolase class I"/>
    <property type="match status" value="1"/>
</dbReference>
<evidence type="ECO:0000313" key="3">
    <source>
        <dbReference type="Proteomes" id="UP000676456"/>
    </source>
</evidence>
<dbReference type="GO" id="GO:0004557">
    <property type="term" value="F:alpha-galactosidase activity"/>
    <property type="evidence" value="ECO:0007669"/>
    <property type="project" value="UniProtKB-EC"/>
</dbReference>
<keyword evidence="3" id="KW-1185">Reference proteome</keyword>
<dbReference type="PANTHER" id="PTHR31268">
    <property type="match status" value="1"/>
</dbReference>
<dbReference type="InterPro" id="IPR008811">
    <property type="entry name" value="Glycosyl_hydrolases_36"/>
</dbReference>
<dbReference type="InterPro" id="IPR013785">
    <property type="entry name" value="Aldolase_TIM"/>
</dbReference>
<comment type="caution">
    <text evidence="2">The sequence shown here is derived from an EMBL/GenBank/DDBJ whole genome shotgun (WGS) entry which is preliminary data.</text>
</comment>
<accession>A0A942UQ84</accession>
<sequence length="711" mass="80813">MESTKERNTLNITENAHLGDINLLVKLNDHSQVALTYKNTVENHDQDQLGNYKNLNHHFSDQDEKISLTLQLKVYNEITFAYIDAKIKNERIQGRHQYFSPENSITISVGKLGVIQGLMANYQHKDWWTRPYFGHEISKLPDRTQSLLWKSEDNFHYLLPVVDKDYRTDLAGDGDGLTIKLSSYAGGFDSCKTLAFALGVGNNPFKLSEKTIKTTLHALRFPTLPREEKRYPETLEYLGWCSWDAFYHRVSETGIIEKMKELKKKELPVKWVMIDDGWLDVEENRLRSFEADKEKFPDGLQSVASKLKEQYGVNWVGVWHTLTAYWGGIHPDSDLAKTMEASLYKTNSDKLIPNPDSSKGFAFWDTWHNKLKKESIDFVKVDSQSAVNNFMMYHDSVGKTARGAHAALEASVGIHFDQSIINCMGMAAENIWNRPISAISRNSDDFVPGEEISFKEHALQNAYNSYYHGHFYWGDWDMYWTMHEEDVQNAVLRAISGGPVYFSDRVGETDTSKIWPLILKDGRILRGDQPGLPTADCLFTNPNEETVPLKVWNTTNEAGIIAAFNIHLKGEQVKGTISPSDVPGLTGDRFAVYDYFNEKISILESKESLQLSLEKEAVQLFLIIPLTGKINPLGLINKYLAPKTVTKQIVYEHKTVIQLIEGGVFGFISTEKPIKAKINGFDAEIRNKAGGFYTIDCSEHEKEVVLEITHG</sequence>
<dbReference type="EMBL" id="JAGYPN010000002">
    <property type="protein sequence ID" value="MBS4222933.1"/>
    <property type="molecule type" value="Genomic_DNA"/>
</dbReference>
<dbReference type="AlphaFoldDB" id="A0A942UQ84"/>
<keyword evidence="1" id="KW-0119">Carbohydrate metabolism</keyword>
<dbReference type="Proteomes" id="UP000676456">
    <property type="component" value="Unassembled WGS sequence"/>
</dbReference>
<dbReference type="EC" id="3.2.1.22" evidence="2"/>
<keyword evidence="2" id="KW-0326">Glycosidase</keyword>
<dbReference type="RefSeq" id="WP_213097989.1">
    <property type="nucleotide sequence ID" value="NZ_JAGYPN010000002.1"/>
</dbReference>
<organism evidence="2 3">
    <name type="scientific">Lederbergia citrea</name>
    <dbReference type="NCBI Taxonomy" id="2833581"/>
    <lineage>
        <taxon>Bacteria</taxon>
        <taxon>Bacillati</taxon>
        <taxon>Bacillota</taxon>
        <taxon>Bacilli</taxon>
        <taxon>Bacillales</taxon>
        <taxon>Bacillaceae</taxon>
        <taxon>Lederbergia</taxon>
    </lineage>
</organism>
<evidence type="ECO:0000313" key="2">
    <source>
        <dbReference type="EMBL" id="MBS4222933.1"/>
    </source>
</evidence>
<gene>
    <name evidence="2" type="ORF">KHA91_09290</name>
</gene>
<protein>
    <submittedName>
        <fullName evidence="2">Alpha-galactosidase</fullName>
        <ecNumber evidence="2">3.2.1.22</ecNumber>
    </submittedName>
</protein>
<dbReference type="Pfam" id="PF05691">
    <property type="entry name" value="Raffinose_syn"/>
    <property type="match status" value="3"/>
</dbReference>
<evidence type="ECO:0000256" key="1">
    <source>
        <dbReference type="ARBA" id="ARBA00023277"/>
    </source>
</evidence>
<keyword evidence="2" id="KW-0378">Hydrolase</keyword>